<dbReference type="GO" id="GO:0008270">
    <property type="term" value="F:zinc ion binding"/>
    <property type="evidence" value="ECO:0007669"/>
    <property type="project" value="UniProtKB-KW"/>
</dbReference>
<accession>A0A0V0Q9I1</accession>
<organism evidence="4 5">
    <name type="scientific">Pseudocohnilembus persalinus</name>
    <name type="common">Ciliate</name>
    <dbReference type="NCBI Taxonomy" id="266149"/>
    <lineage>
        <taxon>Eukaryota</taxon>
        <taxon>Sar</taxon>
        <taxon>Alveolata</taxon>
        <taxon>Ciliophora</taxon>
        <taxon>Intramacronucleata</taxon>
        <taxon>Oligohymenophorea</taxon>
        <taxon>Scuticociliatia</taxon>
        <taxon>Philasterida</taxon>
        <taxon>Pseudocohnilembidae</taxon>
        <taxon>Pseudocohnilembus</taxon>
    </lineage>
</organism>
<keyword evidence="5" id="KW-1185">Reference proteome</keyword>
<name>A0A0V0Q9I1_PSEPJ</name>
<gene>
    <name evidence="4" type="ORF">PPERSA_00426</name>
</gene>
<proteinExistence type="predicted"/>
<feature type="domain" description="C2H2-type" evidence="3">
    <location>
        <begin position="77"/>
        <end position="100"/>
    </location>
</feature>
<evidence type="ECO:0000259" key="3">
    <source>
        <dbReference type="PROSITE" id="PS50157"/>
    </source>
</evidence>
<reference evidence="4 5" key="1">
    <citation type="journal article" date="2015" name="Sci. Rep.">
        <title>Genome of the facultative scuticociliatosis pathogen Pseudocohnilembus persalinus provides insight into its virulence through horizontal gene transfer.</title>
        <authorList>
            <person name="Xiong J."/>
            <person name="Wang G."/>
            <person name="Cheng J."/>
            <person name="Tian M."/>
            <person name="Pan X."/>
            <person name="Warren A."/>
            <person name="Jiang C."/>
            <person name="Yuan D."/>
            <person name="Miao W."/>
        </authorList>
    </citation>
    <scope>NUCLEOTIDE SEQUENCE [LARGE SCALE GENOMIC DNA]</scope>
    <source>
        <strain evidence="4">36N120E</strain>
    </source>
</reference>
<dbReference type="AlphaFoldDB" id="A0A0V0Q9I1"/>
<feature type="region of interest" description="Disordered" evidence="2">
    <location>
        <begin position="211"/>
        <end position="241"/>
    </location>
</feature>
<feature type="region of interest" description="Disordered" evidence="2">
    <location>
        <begin position="34"/>
        <end position="53"/>
    </location>
</feature>
<evidence type="ECO:0000313" key="5">
    <source>
        <dbReference type="Proteomes" id="UP000054937"/>
    </source>
</evidence>
<keyword evidence="1" id="KW-0862">Zinc</keyword>
<feature type="compositionally biased region" description="Polar residues" evidence="2">
    <location>
        <begin position="224"/>
        <end position="233"/>
    </location>
</feature>
<dbReference type="InParanoid" id="A0A0V0Q9I1"/>
<evidence type="ECO:0000313" key="4">
    <source>
        <dbReference type="EMBL" id="KRW98837.1"/>
    </source>
</evidence>
<dbReference type="EMBL" id="LDAU01000228">
    <property type="protein sequence ID" value="KRW98837.1"/>
    <property type="molecule type" value="Genomic_DNA"/>
</dbReference>
<feature type="compositionally biased region" description="Low complexity" evidence="2">
    <location>
        <begin position="211"/>
        <end position="223"/>
    </location>
</feature>
<dbReference type="Proteomes" id="UP000054937">
    <property type="component" value="Unassembled WGS sequence"/>
</dbReference>
<dbReference type="SMART" id="SM00355">
    <property type="entry name" value="ZnF_C2H2"/>
    <property type="match status" value="2"/>
</dbReference>
<keyword evidence="1" id="KW-0863">Zinc-finger</keyword>
<dbReference type="PROSITE" id="PS00028">
    <property type="entry name" value="ZINC_FINGER_C2H2_1"/>
    <property type="match status" value="1"/>
</dbReference>
<comment type="caution">
    <text evidence="4">The sequence shown here is derived from an EMBL/GenBank/DDBJ whole genome shotgun (WGS) entry which is preliminary data.</text>
</comment>
<evidence type="ECO:0000256" key="1">
    <source>
        <dbReference type="PROSITE-ProRule" id="PRU00042"/>
    </source>
</evidence>
<sequence length="507" mass="59919">MYIFLQQNQNKEQLVQQQQNTKVQQNYLSKSDSYSETSIQQDSDQNSGENALNFQKPKKLQKKVINKKSSKLIKFIYQCDMCPQTFTQLFNMHNHIKNIHQLNPHVCLVCHPEGGHGIKEKTAFSHVRFLKEHAKQQHGGKIKRLQRDKKIYLTEQEFQLKINQSKLYAEQINQCKQNQKILPYEQKFKQNQNKYNLEFCKSTFSHFDKNQQQQQNKEQIFQQPSQNQHQSLFNDKKNPNLVQNDNFQVKSEFLDEEDQSDLSLEKYNSETIVHNSIFSKNQEQVEQGSFLNYLKKQKEKQNVINRMILEQQLFFPSFCLNQIDLNQINENKTVFLLDSNKTNSKKCEYQKQNFRIDQEKGQYYKQISVDIQELQEFQNQISQEDQMTKSQQENSNIQESHSLISKIVIQSGVSSQNHSFQCNNIKSNNGEQDKNLCHKEKLNLLNLQEIQIQDCLSKNLQSSQSFPTNQILPQTQSNSNKYVQKRTDHSCLQKICGYKITQQQKVF</sequence>
<keyword evidence="1" id="KW-0479">Metal-binding</keyword>
<dbReference type="InterPro" id="IPR013087">
    <property type="entry name" value="Znf_C2H2_type"/>
</dbReference>
<dbReference type="OrthoDB" id="6155966at2759"/>
<protein>
    <recommendedName>
        <fullName evidence="3">C2H2-type domain-containing protein</fullName>
    </recommendedName>
</protein>
<dbReference type="Gene3D" id="3.30.160.60">
    <property type="entry name" value="Classic Zinc Finger"/>
    <property type="match status" value="1"/>
</dbReference>
<dbReference type="PROSITE" id="PS50157">
    <property type="entry name" value="ZINC_FINGER_C2H2_2"/>
    <property type="match status" value="1"/>
</dbReference>
<evidence type="ECO:0000256" key="2">
    <source>
        <dbReference type="SAM" id="MobiDB-lite"/>
    </source>
</evidence>